<dbReference type="InterPro" id="IPR015655">
    <property type="entry name" value="PP2C"/>
</dbReference>
<evidence type="ECO:0000313" key="3">
    <source>
        <dbReference type="Proteomes" id="UP000886687"/>
    </source>
</evidence>
<dbReference type="InterPro" id="IPR036457">
    <property type="entry name" value="PPM-type-like_dom_sf"/>
</dbReference>
<comment type="caution">
    <text evidence="2">The sequence shown here is derived from an EMBL/GenBank/DDBJ whole genome shotgun (WGS) entry which is preliminary data.</text>
</comment>
<dbReference type="InterPro" id="IPR001932">
    <property type="entry name" value="PPM-type_phosphatase-like_dom"/>
</dbReference>
<dbReference type="PROSITE" id="PS51746">
    <property type="entry name" value="PPM_2"/>
    <property type="match status" value="1"/>
</dbReference>
<dbReference type="Proteomes" id="UP000886687">
    <property type="component" value="Unassembled WGS sequence"/>
</dbReference>
<dbReference type="SUPFAM" id="SSF81606">
    <property type="entry name" value="PP2C-like"/>
    <property type="match status" value="1"/>
</dbReference>
<name>A0A9E4K380_9GAMM</name>
<organism evidence="2 3">
    <name type="scientific">Candidatus Thiodiazotropha lotti</name>
    <dbReference type="NCBI Taxonomy" id="2792787"/>
    <lineage>
        <taxon>Bacteria</taxon>
        <taxon>Pseudomonadati</taxon>
        <taxon>Pseudomonadota</taxon>
        <taxon>Gammaproteobacteria</taxon>
        <taxon>Chromatiales</taxon>
        <taxon>Sedimenticolaceae</taxon>
        <taxon>Candidatus Thiodiazotropha</taxon>
    </lineage>
</organism>
<dbReference type="EMBL" id="JAEPDI010000004">
    <property type="protein sequence ID" value="MCG7938847.1"/>
    <property type="molecule type" value="Genomic_DNA"/>
</dbReference>
<reference evidence="2" key="1">
    <citation type="journal article" date="2021" name="Proc. Natl. Acad. Sci. U.S.A.">
        <title>Global biogeography of chemosynthetic symbionts reveals both localized and globally distributed symbiont groups. .</title>
        <authorList>
            <person name="Osvatic J.T."/>
            <person name="Wilkins L.G.E."/>
            <person name="Leibrecht L."/>
            <person name="Leray M."/>
            <person name="Zauner S."/>
            <person name="Polzin J."/>
            <person name="Camacho Y."/>
            <person name="Gros O."/>
            <person name="van Gils J.A."/>
            <person name="Eisen J.A."/>
            <person name="Petersen J.M."/>
            <person name="Yuen B."/>
        </authorList>
    </citation>
    <scope>NUCLEOTIDE SEQUENCE</scope>
    <source>
        <strain evidence="2">MAGL173</strain>
    </source>
</reference>
<dbReference type="Gene3D" id="3.60.40.10">
    <property type="entry name" value="PPM-type phosphatase domain"/>
    <property type="match status" value="1"/>
</dbReference>
<accession>A0A9E4K380</accession>
<evidence type="ECO:0000313" key="2">
    <source>
        <dbReference type="EMBL" id="MCG7938847.1"/>
    </source>
</evidence>
<evidence type="ECO:0000259" key="1">
    <source>
        <dbReference type="PROSITE" id="PS51746"/>
    </source>
</evidence>
<proteinExistence type="predicted"/>
<gene>
    <name evidence="2" type="ORF">JAZ04_08310</name>
</gene>
<dbReference type="Pfam" id="PF13672">
    <property type="entry name" value="PP2C_2"/>
    <property type="match status" value="1"/>
</dbReference>
<feature type="domain" description="PPM-type phosphatase" evidence="1">
    <location>
        <begin position="4"/>
        <end position="243"/>
    </location>
</feature>
<dbReference type="CDD" id="cd00143">
    <property type="entry name" value="PP2Cc"/>
    <property type="match status" value="1"/>
</dbReference>
<protein>
    <submittedName>
        <fullName evidence="2">Protein phosphatase 2C domain-containing protein</fullName>
    </submittedName>
</protein>
<dbReference type="SMART" id="SM00331">
    <property type="entry name" value="PP2C_SIG"/>
    <property type="match status" value="1"/>
</dbReference>
<sequence length="249" mass="27103">MIIEVAMRTDKGMVREQNEDAIGGDPNLGVLILADGMGGANAGEVASELAVDLLTSQLIVGRTRETMPDGSSMRVSIETVNQAILELAEQVPEYQGMGTTLVMGVFDQNSIRYAHVGDSRLYRLRQGRLEQLTIDHTLIQEMINLGDFANMEEAMMAGVPTNVLSRALGSQTEIVSDIGESEVEQGDLYLFCSDGLTGMVTDDEMQSILENKNLDLEQQVNELVDFACRCGGVDNISVIVVRPQLSTEQ</sequence>
<dbReference type="GO" id="GO:0004722">
    <property type="term" value="F:protein serine/threonine phosphatase activity"/>
    <property type="evidence" value="ECO:0007669"/>
    <property type="project" value="InterPro"/>
</dbReference>
<dbReference type="SMART" id="SM00332">
    <property type="entry name" value="PP2Cc"/>
    <property type="match status" value="1"/>
</dbReference>
<dbReference type="PANTHER" id="PTHR47992">
    <property type="entry name" value="PROTEIN PHOSPHATASE"/>
    <property type="match status" value="1"/>
</dbReference>
<dbReference type="AlphaFoldDB" id="A0A9E4K380"/>